<dbReference type="InterPro" id="IPR011604">
    <property type="entry name" value="PDDEXK-like_dom_sf"/>
</dbReference>
<organism evidence="11 12">
    <name type="scientific">Pelotomaculum thermopropionicum</name>
    <dbReference type="NCBI Taxonomy" id="110500"/>
    <lineage>
        <taxon>Bacteria</taxon>
        <taxon>Bacillati</taxon>
        <taxon>Bacillota</taxon>
        <taxon>Clostridia</taxon>
        <taxon>Eubacteriales</taxon>
        <taxon>Desulfotomaculaceae</taxon>
        <taxon>Pelotomaculum</taxon>
    </lineage>
</organism>
<protein>
    <recommendedName>
        <fullName evidence="9">CRISPR-associated exonuclease Cas4</fullName>
        <ecNumber evidence="9">3.1.12.1</ecNumber>
    </recommendedName>
</protein>
<name>A0A101HT83_9FIRM</name>
<accession>A0A101HT83</accession>
<evidence type="ECO:0000256" key="1">
    <source>
        <dbReference type="ARBA" id="ARBA00022722"/>
    </source>
</evidence>
<evidence type="ECO:0000256" key="8">
    <source>
        <dbReference type="ARBA" id="ARBA00023211"/>
    </source>
</evidence>
<evidence type="ECO:0000313" key="11">
    <source>
        <dbReference type="EMBL" id="KUK82429.1"/>
    </source>
</evidence>
<keyword evidence="5 9" id="KW-0408">Iron</keyword>
<keyword evidence="6 9" id="KW-0411">Iron-sulfur</keyword>
<comment type="similarity">
    <text evidence="9">Belongs to the CRISPR-associated exonuclease Cas4 family.</text>
</comment>
<evidence type="ECO:0000256" key="9">
    <source>
        <dbReference type="RuleBase" id="RU365022"/>
    </source>
</evidence>
<dbReference type="GO" id="GO:0051536">
    <property type="term" value="F:iron-sulfur cluster binding"/>
    <property type="evidence" value="ECO:0007669"/>
    <property type="project" value="UniProtKB-KW"/>
</dbReference>
<evidence type="ECO:0000256" key="7">
    <source>
        <dbReference type="ARBA" id="ARBA00023118"/>
    </source>
</evidence>
<evidence type="ECO:0000259" key="10">
    <source>
        <dbReference type="Pfam" id="PF01930"/>
    </source>
</evidence>
<dbReference type="GO" id="GO:0046872">
    <property type="term" value="F:metal ion binding"/>
    <property type="evidence" value="ECO:0007669"/>
    <property type="project" value="UniProtKB-KW"/>
</dbReference>
<comment type="caution">
    <text evidence="11">The sequence shown here is derived from an EMBL/GenBank/DDBJ whole genome shotgun (WGS) entry which is preliminary data.</text>
</comment>
<keyword evidence="7 9" id="KW-0051">Antiviral defense</keyword>
<dbReference type="Proteomes" id="UP000054705">
    <property type="component" value="Unassembled WGS sequence"/>
</dbReference>
<dbReference type="InterPro" id="IPR022765">
    <property type="entry name" value="Dna2/Cas4_DUF83"/>
</dbReference>
<evidence type="ECO:0000256" key="4">
    <source>
        <dbReference type="ARBA" id="ARBA00022839"/>
    </source>
</evidence>
<dbReference type="NCBIfam" id="TIGR00372">
    <property type="entry name" value="cas4"/>
    <property type="match status" value="1"/>
</dbReference>
<sequence length="169" mass="19790">MDENQELHVSGTLIWYYYICPREVWLIGHQITADQGDSNVSLGRFIQDYTYPRERKELAVGNSKMDVFKMAGGELVIGEVKKTSKYRQSARMQLAFYLEELKQRGVVARGELRFPMEKRKEDVVLDEQTQLELDRVRREILRILYLPGPPSPTKIKFCKNCAYAEFCWS</sequence>
<feature type="domain" description="DUF83" evidence="10">
    <location>
        <begin position="11"/>
        <end position="169"/>
    </location>
</feature>
<evidence type="ECO:0000256" key="6">
    <source>
        <dbReference type="ARBA" id="ARBA00023014"/>
    </source>
</evidence>
<keyword evidence="1 9" id="KW-0540">Nuclease</keyword>
<keyword evidence="2 9" id="KW-0479">Metal-binding</keyword>
<comment type="cofactor">
    <cofactor evidence="9">
        <name>iron-sulfur cluster</name>
        <dbReference type="ChEBI" id="CHEBI:30408"/>
    </cofactor>
</comment>
<dbReference type="EC" id="3.1.12.1" evidence="9"/>
<evidence type="ECO:0000256" key="5">
    <source>
        <dbReference type="ARBA" id="ARBA00023004"/>
    </source>
</evidence>
<reference evidence="12" key="1">
    <citation type="journal article" date="2015" name="MBio">
        <title>Genome-Resolved Metagenomic Analysis Reveals Roles for Candidate Phyla and Other Microbial Community Members in Biogeochemical Transformations in Oil Reservoirs.</title>
        <authorList>
            <person name="Hu P."/>
            <person name="Tom L."/>
            <person name="Singh A."/>
            <person name="Thomas B.C."/>
            <person name="Baker B.J."/>
            <person name="Piceno Y.M."/>
            <person name="Andersen G.L."/>
            <person name="Banfield J.F."/>
        </authorList>
    </citation>
    <scope>NUCLEOTIDE SEQUENCE [LARGE SCALE GENOMIC DNA]</scope>
</reference>
<keyword evidence="3 9" id="KW-0378">Hydrolase</keyword>
<comment type="cofactor">
    <cofactor evidence="9">
        <name>Mg(2+)</name>
        <dbReference type="ChEBI" id="CHEBI:18420"/>
    </cofactor>
    <cofactor evidence="9">
        <name>Mn(2+)</name>
        <dbReference type="ChEBI" id="CHEBI:29035"/>
    </cofactor>
    <text evidence="9">Mg(2+) or Mn(2+) required for ssDNA cleavage activity.</text>
</comment>
<dbReference type="GO" id="GO:0051607">
    <property type="term" value="P:defense response to virus"/>
    <property type="evidence" value="ECO:0007669"/>
    <property type="project" value="UniProtKB-KW"/>
</dbReference>
<keyword evidence="4 9" id="KW-0269">Exonuclease</keyword>
<evidence type="ECO:0000256" key="2">
    <source>
        <dbReference type="ARBA" id="ARBA00022723"/>
    </source>
</evidence>
<dbReference type="PATRIC" id="fig|110500.4.peg.717"/>
<keyword evidence="8 9" id="KW-0464">Manganese</keyword>
<dbReference type="EMBL" id="LGGS01000093">
    <property type="protein sequence ID" value="KUK82429.1"/>
    <property type="molecule type" value="Genomic_DNA"/>
</dbReference>
<dbReference type="AlphaFoldDB" id="A0A101HT83"/>
<dbReference type="InterPro" id="IPR013343">
    <property type="entry name" value="CRISPR-assoc_prot_Cas4"/>
</dbReference>
<dbReference type="PANTHER" id="PTHR37168:SF2">
    <property type="entry name" value="CRISPR-ASSOCIATED EXONUCLEASE CAS4"/>
    <property type="match status" value="1"/>
</dbReference>
<evidence type="ECO:0000313" key="12">
    <source>
        <dbReference type="Proteomes" id="UP000054705"/>
    </source>
</evidence>
<comment type="function">
    <text evidence="9">CRISPR (clustered regularly interspaced short palindromic repeat) is an adaptive immune system that provides protection against mobile genetic elements (viruses, transposable elements and conjugative plasmids). CRISPR clusters contain sequences complementary to antecedent mobile elements and target invading nucleic acids. CRISPR clusters are transcribed and processed into CRISPR RNA (crRNA).</text>
</comment>
<dbReference type="GO" id="GO:0004527">
    <property type="term" value="F:exonuclease activity"/>
    <property type="evidence" value="ECO:0007669"/>
    <property type="project" value="UniProtKB-KW"/>
</dbReference>
<proteinExistence type="inferred from homology"/>
<gene>
    <name evidence="11" type="ORF">XD97_0441</name>
</gene>
<dbReference type="Gene3D" id="3.90.320.10">
    <property type="match status" value="1"/>
</dbReference>
<dbReference type="PANTHER" id="PTHR37168">
    <property type="entry name" value="CRISPR-ASSOCIATED EXONUCLEASE CAS4"/>
    <property type="match status" value="1"/>
</dbReference>
<evidence type="ECO:0000256" key="3">
    <source>
        <dbReference type="ARBA" id="ARBA00022801"/>
    </source>
</evidence>
<dbReference type="Pfam" id="PF01930">
    <property type="entry name" value="Cas_Cas4"/>
    <property type="match status" value="1"/>
</dbReference>